<evidence type="ECO:0000313" key="6">
    <source>
        <dbReference type="Proteomes" id="UP001197609"/>
    </source>
</evidence>
<dbReference type="GO" id="GO:0016887">
    <property type="term" value="F:ATP hydrolysis activity"/>
    <property type="evidence" value="ECO:0007669"/>
    <property type="project" value="InterPro"/>
</dbReference>
<evidence type="ECO:0000256" key="2">
    <source>
        <dbReference type="ARBA" id="ARBA00022741"/>
    </source>
</evidence>
<comment type="caution">
    <text evidence="5">The sequence shown here is derived from an EMBL/GenBank/DDBJ whole genome shotgun (WGS) entry which is preliminary data.</text>
</comment>
<dbReference type="PROSITE" id="PS00211">
    <property type="entry name" value="ABC_TRANSPORTER_1"/>
    <property type="match status" value="1"/>
</dbReference>
<dbReference type="InterPro" id="IPR003439">
    <property type="entry name" value="ABC_transporter-like_ATP-bd"/>
</dbReference>
<dbReference type="PANTHER" id="PTHR24220">
    <property type="entry name" value="IMPORT ATP-BINDING PROTEIN"/>
    <property type="match status" value="1"/>
</dbReference>
<dbReference type="PROSITE" id="PS50893">
    <property type="entry name" value="ABC_TRANSPORTER_2"/>
    <property type="match status" value="1"/>
</dbReference>
<reference evidence="5 6" key="1">
    <citation type="journal article" date="2021" name="bioRxiv">
        <title>Unraveling nitrogen, sulfur and carbon metabolic pathways and microbial community transcriptional responses to substrate deprivation and toxicity stresses in a bioreactor mimicking anoxic brackish coastal sediment conditions.</title>
        <authorList>
            <person name="Martins P.D."/>
            <person name="Echeveste M.J."/>
            <person name="Arshad A."/>
            <person name="Kurth J."/>
            <person name="Ouboter H."/>
            <person name="Jetten M.S.M."/>
            <person name="Welte C.U."/>
        </authorList>
    </citation>
    <scope>NUCLEOTIDE SEQUENCE [LARGE SCALE GENOMIC DNA]</scope>
    <source>
        <strain evidence="5">MAG_38</strain>
    </source>
</reference>
<keyword evidence="1" id="KW-0813">Transport</keyword>
<dbReference type="GO" id="GO:0022857">
    <property type="term" value="F:transmembrane transporter activity"/>
    <property type="evidence" value="ECO:0007669"/>
    <property type="project" value="TreeGrafter"/>
</dbReference>
<protein>
    <submittedName>
        <fullName evidence="5">ABC transporter ATP-binding protein</fullName>
    </submittedName>
</protein>
<organism evidence="5 6">
    <name type="scientific">Candidatus Methylomirabilis tolerans</name>
    <dbReference type="NCBI Taxonomy" id="3123416"/>
    <lineage>
        <taxon>Bacteria</taxon>
        <taxon>Candidatus Methylomirabilota</taxon>
        <taxon>Candidatus Methylomirabilia</taxon>
        <taxon>Candidatus Methylomirabilales</taxon>
        <taxon>Candidatus Methylomirabilaceae</taxon>
        <taxon>Candidatus Methylomirabilis</taxon>
    </lineage>
</organism>
<dbReference type="InterPro" id="IPR027417">
    <property type="entry name" value="P-loop_NTPase"/>
</dbReference>
<keyword evidence="2" id="KW-0547">Nucleotide-binding</keyword>
<dbReference type="InterPro" id="IPR015854">
    <property type="entry name" value="ABC_transpr_LolD-like"/>
</dbReference>
<evidence type="ECO:0000259" key="4">
    <source>
        <dbReference type="PROSITE" id="PS50893"/>
    </source>
</evidence>
<dbReference type="GO" id="GO:0005886">
    <property type="term" value="C:plasma membrane"/>
    <property type="evidence" value="ECO:0007669"/>
    <property type="project" value="TreeGrafter"/>
</dbReference>
<dbReference type="InterPro" id="IPR017871">
    <property type="entry name" value="ABC_transporter-like_CS"/>
</dbReference>
<accession>A0AAJ1AHZ3</accession>
<gene>
    <name evidence="5" type="ORF">K8G79_04400</name>
</gene>
<dbReference type="InterPro" id="IPR003593">
    <property type="entry name" value="AAA+_ATPase"/>
</dbReference>
<dbReference type="CDD" id="cd03255">
    <property type="entry name" value="ABC_MJ0796_LolCDE_FtsE"/>
    <property type="match status" value="1"/>
</dbReference>
<dbReference type="AlphaFoldDB" id="A0AAJ1AHZ3"/>
<dbReference type="PANTHER" id="PTHR24220:SF86">
    <property type="entry name" value="ABC TRANSPORTER ABCH.1"/>
    <property type="match status" value="1"/>
</dbReference>
<sequence length="247" mass="27251">MAALIEVDSLMRNYRLGDVTVQALRGVSFRIERGEFVVIMGASGSGKSTLMNILGCLDKPTSGSYRLDGVSVGELTRDELAEIRNKKIGFVFQTFNLLARTSAVANVELPLLYNGTAVRDRRARALNALRTVGLEDRKDHRPNQLSGGQQQRVAIARALVNEPQIILADEPTGNLDSKTSTEIMAIFQRLNREAGITIVLVTHESDIAAYAGRILFFKDGRLLQDKTVEQPRTALQELQERPVDETG</sequence>
<proteinExistence type="predicted"/>
<dbReference type="Proteomes" id="UP001197609">
    <property type="component" value="Unassembled WGS sequence"/>
</dbReference>
<evidence type="ECO:0000256" key="3">
    <source>
        <dbReference type="ARBA" id="ARBA00022840"/>
    </source>
</evidence>
<dbReference type="InterPro" id="IPR017911">
    <property type="entry name" value="MacB-like_ATP-bd"/>
</dbReference>
<name>A0AAJ1AHZ3_9BACT</name>
<evidence type="ECO:0000313" key="5">
    <source>
        <dbReference type="EMBL" id="MBZ0159368.1"/>
    </source>
</evidence>
<dbReference type="Pfam" id="PF00005">
    <property type="entry name" value="ABC_tran"/>
    <property type="match status" value="1"/>
</dbReference>
<evidence type="ECO:0000256" key="1">
    <source>
        <dbReference type="ARBA" id="ARBA00022448"/>
    </source>
</evidence>
<dbReference type="SUPFAM" id="SSF52540">
    <property type="entry name" value="P-loop containing nucleoside triphosphate hydrolases"/>
    <property type="match status" value="1"/>
</dbReference>
<dbReference type="SMART" id="SM00382">
    <property type="entry name" value="AAA"/>
    <property type="match status" value="1"/>
</dbReference>
<keyword evidence="3 5" id="KW-0067">ATP-binding</keyword>
<dbReference type="Gene3D" id="3.40.50.300">
    <property type="entry name" value="P-loop containing nucleotide triphosphate hydrolases"/>
    <property type="match status" value="1"/>
</dbReference>
<feature type="domain" description="ABC transporter" evidence="4">
    <location>
        <begin position="5"/>
        <end position="244"/>
    </location>
</feature>
<dbReference type="FunFam" id="3.40.50.300:FF:000032">
    <property type="entry name" value="Export ABC transporter ATP-binding protein"/>
    <property type="match status" value="1"/>
</dbReference>
<dbReference type="GO" id="GO:0005524">
    <property type="term" value="F:ATP binding"/>
    <property type="evidence" value="ECO:0007669"/>
    <property type="project" value="UniProtKB-KW"/>
</dbReference>
<dbReference type="GO" id="GO:0098796">
    <property type="term" value="C:membrane protein complex"/>
    <property type="evidence" value="ECO:0007669"/>
    <property type="project" value="UniProtKB-ARBA"/>
</dbReference>
<dbReference type="EMBL" id="JAIOIU010000043">
    <property type="protein sequence ID" value="MBZ0159368.1"/>
    <property type="molecule type" value="Genomic_DNA"/>
</dbReference>